<evidence type="ECO:0000313" key="8">
    <source>
        <dbReference type="Proteomes" id="UP001163046"/>
    </source>
</evidence>
<keyword evidence="7" id="KW-0378">Hydrolase</keyword>
<reference evidence="7" key="1">
    <citation type="submission" date="2023-01" db="EMBL/GenBank/DDBJ databases">
        <title>Genome assembly of the deep-sea coral Lophelia pertusa.</title>
        <authorList>
            <person name="Herrera S."/>
            <person name="Cordes E."/>
        </authorList>
    </citation>
    <scope>NUCLEOTIDE SEQUENCE</scope>
    <source>
        <strain evidence="7">USNM1676648</strain>
        <tissue evidence="7">Polyp</tissue>
    </source>
</reference>
<keyword evidence="3" id="KW-0862">Zinc</keyword>
<feature type="region of interest" description="Disordered" evidence="5">
    <location>
        <begin position="421"/>
        <end position="460"/>
    </location>
</feature>
<sequence>MVPYLGFLVDSSKEIFHLIPEKKRKFMELVQETLKSRFVSIKTLQRLIGKCISFSLAVPAARLFTREMSAAISKGIRTLKPIAIQGALRDEIALWLFLEQWDDPLHWREERHLQVKVATDASQTGWGGVISTPVTQETSDYWSILQLERPSLWIGSCVLLKISSKIVASMRIFNLVLFLNMTGTAVDKGVQEDLSNKRLSSAQKRPRGTAVDKGVQEDLSNKRLSSAQKRPRGTAVDKGVQEDLSNKRLSSAQKRPRGTAVDKGVQEDLSNKRLSSAQKRPRVAPSETTDKGNRKNKKSGLTSKGRKKGGTMKCALCVNGNTEIFAAKSNGSKYVRCMNECGFFCPAEDQVEYETMIKECVSPSFIGNNAPKCQHDDRATLRMSKTKRNPGRPFFGCNKESKCDFFVWAGVPLVDAKPKVVKGKRGKARKVESYAPAGRKNRGKKRVVKGKRGNARKVES</sequence>
<keyword evidence="2 4" id="KW-0863">Zinc-finger</keyword>
<evidence type="ECO:0000256" key="5">
    <source>
        <dbReference type="SAM" id="MobiDB-lite"/>
    </source>
</evidence>
<dbReference type="InterPro" id="IPR052055">
    <property type="entry name" value="Hepadnavirus_pol/RT"/>
</dbReference>
<feature type="domain" description="GRF-type" evidence="6">
    <location>
        <begin position="373"/>
        <end position="412"/>
    </location>
</feature>
<evidence type="ECO:0000313" key="7">
    <source>
        <dbReference type="EMBL" id="KAJ7383100.1"/>
    </source>
</evidence>
<organism evidence="7 8">
    <name type="scientific">Desmophyllum pertusum</name>
    <dbReference type="NCBI Taxonomy" id="174260"/>
    <lineage>
        <taxon>Eukaryota</taxon>
        <taxon>Metazoa</taxon>
        <taxon>Cnidaria</taxon>
        <taxon>Anthozoa</taxon>
        <taxon>Hexacorallia</taxon>
        <taxon>Scleractinia</taxon>
        <taxon>Caryophylliina</taxon>
        <taxon>Caryophylliidae</taxon>
        <taxon>Desmophyllum</taxon>
    </lineage>
</organism>
<keyword evidence="7" id="KW-0456">Lyase</keyword>
<keyword evidence="7" id="KW-0540">Nuclease</keyword>
<accession>A0A9X0D179</accession>
<dbReference type="EC" id="4.2.99.18" evidence="7"/>
<dbReference type="PANTHER" id="PTHR33050:SF7">
    <property type="entry name" value="RIBONUCLEASE H"/>
    <property type="match status" value="1"/>
</dbReference>
<dbReference type="PANTHER" id="PTHR33050">
    <property type="entry name" value="REVERSE TRANSCRIPTASE DOMAIN-CONTAINING PROTEIN"/>
    <property type="match status" value="1"/>
</dbReference>
<feature type="compositionally biased region" description="Basic residues" evidence="5">
    <location>
        <begin position="294"/>
        <end position="308"/>
    </location>
</feature>
<keyword evidence="1" id="KW-0479">Metal-binding</keyword>
<gene>
    <name evidence="7" type="primary">APN2</name>
    <name evidence="7" type="ORF">OS493_030630</name>
</gene>
<feature type="compositionally biased region" description="Basic residues" evidence="5">
    <location>
        <begin position="439"/>
        <end position="460"/>
    </location>
</feature>
<evidence type="ECO:0000256" key="1">
    <source>
        <dbReference type="ARBA" id="ARBA00022723"/>
    </source>
</evidence>
<name>A0A9X0D179_9CNID</name>
<dbReference type="InterPro" id="IPR010666">
    <property type="entry name" value="Znf_GRF"/>
</dbReference>
<protein>
    <submittedName>
        <fullName evidence="7">Class II abasic (AP) endonuclease</fullName>
        <ecNumber evidence="7">4.2.99.18</ecNumber>
    </submittedName>
</protein>
<dbReference type="GO" id="GO:0008270">
    <property type="term" value="F:zinc ion binding"/>
    <property type="evidence" value="ECO:0007669"/>
    <property type="project" value="UniProtKB-KW"/>
</dbReference>
<dbReference type="PROSITE" id="PS51999">
    <property type="entry name" value="ZF_GRF"/>
    <property type="match status" value="1"/>
</dbReference>
<dbReference type="GO" id="GO:0140078">
    <property type="term" value="F:class I DNA-(apurinic or apyrimidinic site) endonuclease activity"/>
    <property type="evidence" value="ECO:0007669"/>
    <property type="project" value="UniProtKB-EC"/>
</dbReference>
<evidence type="ECO:0000256" key="2">
    <source>
        <dbReference type="ARBA" id="ARBA00022771"/>
    </source>
</evidence>
<dbReference type="Pfam" id="PF06839">
    <property type="entry name" value="Zn_ribbon_GRF"/>
    <property type="match status" value="1"/>
</dbReference>
<evidence type="ECO:0000256" key="3">
    <source>
        <dbReference type="ARBA" id="ARBA00022833"/>
    </source>
</evidence>
<evidence type="ECO:0000259" key="6">
    <source>
        <dbReference type="PROSITE" id="PS51999"/>
    </source>
</evidence>
<comment type="caution">
    <text evidence="7">The sequence shown here is derived from an EMBL/GenBank/DDBJ whole genome shotgun (WGS) entry which is preliminary data.</text>
</comment>
<dbReference type="EMBL" id="MU825906">
    <property type="protein sequence ID" value="KAJ7383100.1"/>
    <property type="molecule type" value="Genomic_DNA"/>
</dbReference>
<keyword evidence="7" id="KW-0255">Endonuclease</keyword>
<feature type="region of interest" description="Disordered" evidence="5">
    <location>
        <begin position="197"/>
        <end position="308"/>
    </location>
</feature>
<dbReference type="OrthoDB" id="5974805at2759"/>
<keyword evidence="8" id="KW-1185">Reference proteome</keyword>
<proteinExistence type="predicted"/>
<evidence type="ECO:0000256" key="4">
    <source>
        <dbReference type="PROSITE-ProRule" id="PRU01343"/>
    </source>
</evidence>
<dbReference type="Proteomes" id="UP001163046">
    <property type="component" value="Unassembled WGS sequence"/>
</dbReference>
<dbReference type="AlphaFoldDB" id="A0A9X0D179"/>